<evidence type="ECO:0000313" key="1">
    <source>
        <dbReference type="EMBL" id="KAA9325208.1"/>
    </source>
</evidence>
<organism evidence="1 2">
    <name type="scientific">Adhaeribacter soli</name>
    <dbReference type="NCBI Taxonomy" id="2607655"/>
    <lineage>
        <taxon>Bacteria</taxon>
        <taxon>Pseudomonadati</taxon>
        <taxon>Bacteroidota</taxon>
        <taxon>Cytophagia</taxon>
        <taxon>Cytophagales</taxon>
        <taxon>Hymenobacteraceae</taxon>
        <taxon>Adhaeribacter</taxon>
    </lineage>
</organism>
<proteinExistence type="predicted"/>
<comment type="caution">
    <text evidence="1">The sequence shown here is derived from an EMBL/GenBank/DDBJ whole genome shotgun (WGS) entry which is preliminary data.</text>
</comment>
<evidence type="ECO:0000313" key="2">
    <source>
        <dbReference type="Proteomes" id="UP000326570"/>
    </source>
</evidence>
<dbReference type="Pfam" id="PF14337">
    <property type="entry name" value="Abi_alpha"/>
    <property type="match status" value="1"/>
</dbReference>
<accession>A0A5N1IIG6</accession>
<keyword evidence="2" id="KW-1185">Reference proteome</keyword>
<reference evidence="1 2" key="1">
    <citation type="submission" date="2019-09" db="EMBL/GenBank/DDBJ databases">
        <title>Genome sequence of Adhaeribacter sp. M2.</title>
        <authorList>
            <person name="Srinivasan S."/>
        </authorList>
    </citation>
    <scope>NUCLEOTIDE SEQUENCE [LARGE SCALE GENOMIC DNA]</scope>
    <source>
        <strain evidence="1 2">M2</strain>
    </source>
</reference>
<dbReference type="Gene3D" id="3.30.110.190">
    <property type="match status" value="1"/>
</dbReference>
<dbReference type="Proteomes" id="UP000326570">
    <property type="component" value="Unassembled WGS sequence"/>
</dbReference>
<sequence>MIDPTEKVIDEASKLVPEVYKDLAKPATVVVGEVAGRSVKALLAPVRGLLWGWEKIEELVTEGVNKRFEKIPEERRQTPEPEIAVPLMQALSYTAQNETLREMYLNLLANSMDKSMNREVHPSFVELIKQMNSLDAKVFDRLAQIRGFQLAIHPTISIKNKGKILVDVTPEWFVGWVIPGHDIFEVSTSLIRLSKFGLIELMYDSTLKNQTSDSLRSHKELITILSKCQVENSDLELEIEATDCVLHVNEFGKQFQKACK</sequence>
<dbReference type="RefSeq" id="WP_150905837.1">
    <property type="nucleotide sequence ID" value="NZ_VTWT01000013.1"/>
</dbReference>
<name>A0A5N1IIG6_9BACT</name>
<gene>
    <name evidence="1" type="ORF">F0P94_18455</name>
</gene>
<dbReference type="InterPro" id="IPR025506">
    <property type="entry name" value="Abi_alpha"/>
</dbReference>
<dbReference type="AlphaFoldDB" id="A0A5N1IIG6"/>
<dbReference type="EMBL" id="VTWT01000013">
    <property type="protein sequence ID" value="KAA9325208.1"/>
    <property type="molecule type" value="Genomic_DNA"/>
</dbReference>
<protein>
    <submittedName>
        <fullName evidence="1">DUF4393 domain-containing protein</fullName>
    </submittedName>
</protein>